<protein>
    <submittedName>
        <fullName evidence="2">SpeE1</fullName>
    </submittedName>
</protein>
<gene>
    <name evidence="2" type="primary">speE1</name>
    <name evidence="2" type="ORF">JF76_13340</name>
</gene>
<sequence>MKYIADKNIAMEQLINLYTSVGWSSYTQNPRQLQKAVVNSLFAIGAYDQNQLVGLIRVVGDGLTIIYIQDLLVNPAYQRQGIGTKLINSVLKKYNSVRQKILLTENTVKTRRFYESCNFNPCDKYNLIAFYKDF</sequence>
<evidence type="ECO:0000259" key="1">
    <source>
        <dbReference type="PROSITE" id="PS51186"/>
    </source>
</evidence>
<evidence type="ECO:0000313" key="3">
    <source>
        <dbReference type="Proteomes" id="UP000033533"/>
    </source>
</evidence>
<dbReference type="PROSITE" id="PS51186">
    <property type="entry name" value="GNAT"/>
    <property type="match status" value="1"/>
</dbReference>
<dbReference type="PANTHER" id="PTHR43233:SF1">
    <property type="entry name" value="FAMILY N-ACETYLTRANSFERASE, PUTATIVE (AFU_ORTHOLOGUE AFUA_6G03350)-RELATED"/>
    <property type="match status" value="1"/>
</dbReference>
<name>A0A0F4L9K3_9LACO</name>
<dbReference type="OrthoDB" id="9775804at2"/>
<accession>A0A0F4L9K3</accession>
<dbReference type="SUPFAM" id="SSF55729">
    <property type="entry name" value="Acyl-CoA N-acyltransferases (Nat)"/>
    <property type="match status" value="1"/>
</dbReference>
<dbReference type="Pfam" id="PF13508">
    <property type="entry name" value="Acetyltransf_7"/>
    <property type="match status" value="1"/>
</dbReference>
<dbReference type="Proteomes" id="UP000033533">
    <property type="component" value="Unassembled WGS sequence"/>
</dbReference>
<reference evidence="2 3" key="1">
    <citation type="submission" date="2014-12" db="EMBL/GenBank/DDBJ databases">
        <title>Comparative genomics of the lactic acid bacteria isolated from the honey bee gut.</title>
        <authorList>
            <person name="Ellegaard K.M."/>
            <person name="Tamarit D."/>
            <person name="Javelind E."/>
            <person name="Olofsson T."/>
            <person name="Andersson S.G."/>
            <person name="Vasquez A."/>
        </authorList>
    </citation>
    <scope>NUCLEOTIDE SEQUENCE [LARGE SCALE GENOMIC DNA]</scope>
    <source>
        <strain evidence="2 3">Biut2</strain>
    </source>
</reference>
<proteinExistence type="predicted"/>
<dbReference type="PANTHER" id="PTHR43233">
    <property type="entry name" value="FAMILY N-ACETYLTRANSFERASE, PUTATIVE (AFU_ORTHOLOGUE AFUA_6G03350)-RELATED"/>
    <property type="match status" value="1"/>
</dbReference>
<comment type="caution">
    <text evidence="2">The sequence shown here is derived from an EMBL/GenBank/DDBJ whole genome shotgun (WGS) entry which is preliminary data.</text>
</comment>
<dbReference type="RefSeq" id="WP_045928379.1">
    <property type="nucleotide sequence ID" value="NZ_JBHSZS010000002.1"/>
</dbReference>
<dbReference type="Gene3D" id="3.40.630.30">
    <property type="match status" value="1"/>
</dbReference>
<dbReference type="EMBL" id="JXBY01000021">
    <property type="protein sequence ID" value="KJY54963.1"/>
    <property type="molecule type" value="Genomic_DNA"/>
</dbReference>
<dbReference type="InterPro" id="IPR016181">
    <property type="entry name" value="Acyl_CoA_acyltransferase"/>
</dbReference>
<dbReference type="InterPro" id="IPR000182">
    <property type="entry name" value="GNAT_dom"/>
</dbReference>
<dbReference type="HOGENOM" id="CLU_086503_5_0_9"/>
<evidence type="ECO:0000313" key="2">
    <source>
        <dbReference type="EMBL" id="KJY54963.1"/>
    </source>
</evidence>
<dbReference type="InterPro" id="IPR053144">
    <property type="entry name" value="Acetyltransferase_Butenolide"/>
</dbReference>
<dbReference type="CDD" id="cd04301">
    <property type="entry name" value="NAT_SF"/>
    <property type="match status" value="1"/>
</dbReference>
<feature type="domain" description="N-acetyltransferase" evidence="1">
    <location>
        <begin position="1"/>
        <end position="134"/>
    </location>
</feature>
<dbReference type="AlphaFoldDB" id="A0A0F4L9K3"/>
<dbReference type="PATRIC" id="fig|1218493.3.peg.1396"/>
<dbReference type="GO" id="GO:0016747">
    <property type="term" value="F:acyltransferase activity, transferring groups other than amino-acyl groups"/>
    <property type="evidence" value="ECO:0007669"/>
    <property type="project" value="InterPro"/>
</dbReference>
<organism evidence="2 3">
    <name type="scientific">Lactobacillus kullabergensis</name>
    <dbReference type="NCBI Taxonomy" id="1218493"/>
    <lineage>
        <taxon>Bacteria</taxon>
        <taxon>Bacillati</taxon>
        <taxon>Bacillota</taxon>
        <taxon>Bacilli</taxon>
        <taxon>Lactobacillales</taxon>
        <taxon>Lactobacillaceae</taxon>
        <taxon>Lactobacillus</taxon>
    </lineage>
</organism>